<dbReference type="PANTHER" id="PTHR12419:SF10">
    <property type="entry name" value="DEUBIQUITINASE OTUD6B"/>
    <property type="match status" value="1"/>
</dbReference>
<feature type="compositionally biased region" description="Basic and acidic residues" evidence="1">
    <location>
        <begin position="17"/>
        <end position="28"/>
    </location>
</feature>
<feature type="region of interest" description="Disordered" evidence="1">
    <location>
        <begin position="1"/>
        <end position="98"/>
    </location>
</feature>
<evidence type="ECO:0000313" key="4">
    <source>
        <dbReference type="Proteomes" id="UP000271241"/>
    </source>
</evidence>
<dbReference type="STRING" id="78915.A0A4P9XJW2"/>
<evidence type="ECO:0000256" key="1">
    <source>
        <dbReference type="SAM" id="MobiDB-lite"/>
    </source>
</evidence>
<dbReference type="CDD" id="cd22748">
    <property type="entry name" value="OTU_OTUD6-like"/>
    <property type="match status" value="1"/>
</dbReference>
<organism evidence="3 4">
    <name type="scientific">Thamnocephalis sphaerospora</name>
    <dbReference type="NCBI Taxonomy" id="78915"/>
    <lineage>
        <taxon>Eukaryota</taxon>
        <taxon>Fungi</taxon>
        <taxon>Fungi incertae sedis</taxon>
        <taxon>Zoopagomycota</taxon>
        <taxon>Zoopagomycotina</taxon>
        <taxon>Zoopagomycetes</taxon>
        <taxon>Zoopagales</taxon>
        <taxon>Sigmoideomycetaceae</taxon>
        <taxon>Thamnocephalis</taxon>
    </lineage>
</organism>
<dbReference type="SUPFAM" id="SSF54001">
    <property type="entry name" value="Cysteine proteinases"/>
    <property type="match status" value="1"/>
</dbReference>
<proteinExistence type="predicted"/>
<evidence type="ECO:0000313" key="3">
    <source>
        <dbReference type="EMBL" id="RKP05671.1"/>
    </source>
</evidence>
<dbReference type="AlphaFoldDB" id="A0A4P9XJW2"/>
<dbReference type="EMBL" id="KZ993062">
    <property type="protein sequence ID" value="RKP05671.1"/>
    <property type="molecule type" value="Genomic_DNA"/>
</dbReference>
<reference evidence="4" key="1">
    <citation type="journal article" date="2018" name="Nat. Microbiol.">
        <title>Leveraging single-cell genomics to expand the fungal tree of life.</title>
        <authorList>
            <person name="Ahrendt S.R."/>
            <person name="Quandt C.A."/>
            <person name="Ciobanu D."/>
            <person name="Clum A."/>
            <person name="Salamov A."/>
            <person name="Andreopoulos B."/>
            <person name="Cheng J.F."/>
            <person name="Woyke T."/>
            <person name="Pelin A."/>
            <person name="Henrissat B."/>
            <person name="Reynolds N.K."/>
            <person name="Benny G.L."/>
            <person name="Smith M.E."/>
            <person name="James T.Y."/>
            <person name="Grigoriev I.V."/>
        </authorList>
    </citation>
    <scope>NUCLEOTIDE SEQUENCE [LARGE SCALE GENOMIC DNA]</scope>
    <source>
        <strain evidence="4">RSA 1356</strain>
    </source>
</reference>
<dbReference type="InterPro" id="IPR050704">
    <property type="entry name" value="Peptidase_C85-like"/>
</dbReference>
<gene>
    <name evidence="3" type="ORF">THASP1DRAFT_19512</name>
</gene>
<sequence length="261" mass="29887">MLDTNAAVPSDESLEALEARQRQEHRELAAQITALRKAVPKGDKRRKKEAQTEAAQMEADQEARHAAERQAFEARQGQEKKAAEMRRMQEEAEEEAANQVDMQKVEMNAITDLLRAMQLSLEEVTADGHCLYNAVADQLRTQHKIQARKGTTHLELRKQVAAYMRDHRDDFIPFLTNAHGDILNEFADYCHRLETTAEWGGHAEILAMSRIFRLPVHIVQMGAPVMKISEEFPSDRPLRISYHRHAYGLGEHYNSLRPAKR</sequence>
<evidence type="ECO:0000259" key="2">
    <source>
        <dbReference type="PROSITE" id="PS50802"/>
    </source>
</evidence>
<dbReference type="Gene3D" id="3.90.70.80">
    <property type="match status" value="1"/>
</dbReference>
<dbReference type="GO" id="GO:0004843">
    <property type="term" value="F:cysteine-type deubiquitinase activity"/>
    <property type="evidence" value="ECO:0007669"/>
    <property type="project" value="TreeGrafter"/>
</dbReference>
<dbReference type="OrthoDB" id="415023at2759"/>
<protein>
    <recommendedName>
        <fullName evidence="2">OTU domain-containing protein</fullName>
    </recommendedName>
</protein>
<dbReference type="PANTHER" id="PTHR12419">
    <property type="entry name" value="OTU DOMAIN CONTAINING PROTEIN"/>
    <property type="match status" value="1"/>
</dbReference>
<name>A0A4P9XJW2_9FUNG</name>
<feature type="compositionally biased region" description="Basic and acidic residues" evidence="1">
    <location>
        <begin position="61"/>
        <end position="90"/>
    </location>
</feature>
<dbReference type="PROSITE" id="PS50802">
    <property type="entry name" value="OTU"/>
    <property type="match status" value="1"/>
</dbReference>
<keyword evidence="4" id="KW-1185">Reference proteome</keyword>
<dbReference type="Pfam" id="PF02338">
    <property type="entry name" value="OTU"/>
    <property type="match status" value="1"/>
</dbReference>
<dbReference type="InterPro" id="IPR038765">
    <property type="entry name" value="Papain-like_cys_pep_sf"/>
</dbReference>
<dbReference type="Proteomes" id="UP000271241">
    <property type="component" value="Unassembled WGS sequence"/>
</dbReference>
<dbReference type="GO" id="GO:0016579">
    <property type="term" value="P:protein deubiquitination"/>
    <property type="evidence" value="ECO:0007669"/>
    <property type="project" value="TreeGrafter"/>
</dbReference>
<accession>A0A4P9XJW2</accession>
<dbReference type="InterPro" id="IPR003323">
    <property type="entry name" value="OTU_dom"/>
</dbReference>
<feature type="domain" description="OTU" evidence="2">
    <location>
        <begin position="119"/>
        <end position="259"/>
    </location>
</feature>